<sequence>MDSEILDLEVQGFEEEIHPHIASEEDASMIPQPPAYSEGYQMEHTLHSQANSAPDELNSMTSSGSFAPAAANEEENPYQQHADLKIDSTGSEDISDPNALAYSYSVPSDPLPPSPYIDIQHIPSLSYIKKHFEPAQHHQLYKPANIKQYKAKPQIQVVTQSTESKSQVAESMQMMMMNQIVMQQMQAQQMQAAQMAAINKQNMNMQSQMMQPGVQGNRKKDKPCKQSKGSINIQNRAQKVKQKPYKYRSKPVLTPNLVNHLPLPPIANPVQQPSIETVALDNWQEATIILCFAAVGLIYLICSRAGGEEKKEDVARKHMS</sequence>
<feature type="compositionally biased region" description="Polar residues" evidence="1">
    <location>
        <begin position="47"/>
        <end position="65"/>
    </location>
</feature>
<proteinExistence type="predicted"/>
<gene>
    <name evidence="2" type="ORF">V865_004235</name>
</gene>
<feature type="compositionally biased region" description="Polar residues" evidence="1">
    <location>
        <begin position="227"/>
        <end position="237"/>
    </location>
</feature>
<protein>
    <submittedName>
        <fullName evidence="2">Uncharacterized protein</fullName>
    </submittedName>
</protein>
<dbReference type="EMBL" id="CP144089">
    <property type="protein sequence ID" value="WWD06150.1"/>
    <property type="molecule type" value="Genomic_DNA"/>
</dbReference>
<organism evidence="2 3">
    <name type="scientific">Kwoniella europaea PYCC6329</name>
    <dbReference type="NCBI Taxonomy" id="1423913"/>
    <lineage>
        <taxon>Eukaryota</taxon>
        <taxon>Fungi</taxon>
        <taxon>Dikarya</taxon>
        <taxon>Basidiomycota</taxon>
        <taxon>Agaricomycotina</taxon>
        <taxon>Tremellomycetes</taxon>
        <taxon>Tremellales</taxon>
        <taxon>Cryptococcaceae</taxon>
        <taxon>Kwoniella</taxon>
    </lineage>
</organism>
<evidence type="ECO:0000313" key="3">
    <source>
        <dbReference type="Proteomes" id="UP001358614"/>
    </source>
</evidence>
<feature type="region of interest" description="Disordered" evidence="1">
    <location>
        <begin position="213"/>
        <end position="240"/>
    </location>
</feature>
<accession>A0AAX4KKU0</accession>
<dbReference type="AlphaFoldDB" id="A0AAX4KKU0"/>
<dbReference type="Proteomes" id="UP001358614">
    <property type="component" value="Chromosome 1"/>
</dbReference>
<dbReference type="RefSeq" id="XP_066084117.1">
    <property type="nucleotide sequence ID" value="XM_066228020.1"/>
</dbReference>
<dbReference type="KEGG" id="ker:91103037"/>
<reference evidence="2 3" key="1">
    <citation type="submission" date="2024-01" db="EMBL/GenBank/DDBJ databases">
        <title>Comparative genomics of Cryptococcus and Kwoniella reveals pathogenesis evolution and contrasting modes of karyotype evolution via chromosome fusion or intercentromeric recombination.</title>
        <authorList>
            <person name="Coelho M.A."/>
            <person name="David-Palma M."/>
            <person name="Shea T."/>
            <person name="Bowers K."/>
            <person name="McGinley-Smith S."/>
            <person name="Mohammad A.W."/>
            <person name="Gnirke A."/>
            <person name="Yurkov A.M."/>
            <person name="Nowrousian M."/>
            <person name="Sun S."/>
            <person name="Cuomo C.A."/>
            <person name="Heitman J."/>
        </authorList>
    </citation>
    <scope>NUCLEOTIDE SEQUENCE [LARGE SCALE GENOMIC DNA]</scope>
    <source>
        <strain evidence="2 3">PYCC6329</strain>
    </source>
</reference>
<dbReference type="GeneID" id="91103037"/>
<evidence type="ECO:0000256" key="1">
    <source>
        <dbReference type="SAM" id="MobiDB-lite"/>
    </source>
</evidence>
<evidence type="ECO:0000313" key="2">
    <source>
        <dbReference type="EMBL" id="WWD06150.1"/>
    </source>
</evidence>
<feature type="region of interest" description="Disordered" evidence="1">
    <location>
        <begin position="20"/>
        <end position="67"/>
    </location>
</feature>
<keyword evidence="3" id="KW-1185">Reference proteome</keyword>
<name>A0AAX4KKU0_9TREE</name>